<dbReference type="Proteomes" id="UP000314294">
    <property type="component" value="Unassembled WGS sequence"/>
</dbReference>
<keyword evidence="2" id="KW-1185">Reference proteome</keyword>
<evidence type="ECO:0000313" key="1">
    <source>
        <dbReference type="EMBL" id="TNN56032.1"/>
    </source>
</evidence>
<dbReference type="EMBL" id="SRLO01000438">
    <property type="protein sequence ID" value="TNN56032.1"/>
    <property type="molecule type" value="Genomic_DNA"/>
</dbReference>
<keyword evidence="1" id="KW-0808">Transferase</keyword>
<proteinExistence type="predicted"/>
<name>A0A4Z2GTI0_9TELE</name>
<dbReference type="AlphaFoldDB" id="A0A4Z2GTI0"/>
<protein>
    <submittedName>
        <fullName evidence="1">Cyclin-dependent kinase 15</fullName>
    </submittedName>
</protein>
<accession>A0A4Z2GTI0</accession>
<keyword evidence="1" id="KW-0418">Kinase</keyword>
<dbReference type="InterPro" id="IPR011009">
    <property type="entry name" value="Kinase-like_dom_sf"/>
</dbReference>
<organism evidence="1 2">
    <name type="scientific">Liparis tanakae</name>
    <name type="common">Tanaka's snailfish</name>
    <dbReference type="NCBI Taxonomy" id="230148"/>
    <lineage>
        <taxon>Eukaryota</taxon>
        <taxon>Metazoa</taxon>
        <taxon>Chordata</taxon>
        <taxon>Craniata</taxon>
        <taxon>Vertebrata</taxon>
        <taxon>Euteleostomi</taxon>
        <taxon>Actinopterygii</taxon>
        <taxon>Neopterygii</taxon>
        <taxon>Teleostei</taxon>
        <taxon>Neoteleostei</taxon>
        <taxon>Acanthomorphata</taxon>
        <taxon>Eupercaria</taxon>
        <taxon>Perciformes</taxon>
        <taxon>Cottioidei</taxon>
        <taxon>Cottales</taxon>
        <taxon>Liparidae</taxon>
        <taxon>Liparis</taxon>
    </lineage>
</organism>
<gene>
    <name evidence="1" type="primary">cdk15_0</name>
    <name evidence="1" type="ORF">EYF80_033748</name>
</gene>
<sequence>MLQGAPAFPGVTDEFEQLQKIWNVLGVPAEDSWPGVSQLPNFRPERFLLSKPKRFRSVWKRLQRLPPHTEALVQRMLSGVPADRISAQDSLQHAFFSALPPPIMHLGDTVSIFKVRGVQLEAEVRDAGHRERKVSSSGGAFIADPLI</sequence>
<dbReference type="SUPFAM" id="SSF56112">
    <property type="entry name" value="Protein kinase-like (PK-like)"/>
    <property type="match status" value="1"/>
</dbReference>
<comment type="caution">
    <text evidence="1">The sequence shown here is derived from an EMBL/GenBank/DDBJ whole genome shotgun (WGS) entry which is preliminary data.</text>
</comment>
<dbReference type="OrthoDB" id="8888565at2759"/>
<dbReference type="Gene3D" id="1.10.510.10">
    <property type="entry name" value="Transferase(Phosphotransferase) domain 1"/>
    <property type="match status" value="1"/>
</dbReference>
<dbReference type="GO" id="GO:0016301">
    <property type="term" value="F:kinase activity"/>
    <property type="evidence" value="ECO:0007669"/>
    <property type="project" value="UniProtKB-KW"/>
</dbReference>
<evidence type="ECO:0000313" key="2">
    <source>
        <dbReference type="Proteomes" id="UP000314294"/>
    </source>
</evidence>
<reference evidence="1 2" key="1">
    <citation type="submission" date="2019-03" db="EMBL/GenBank/DDBJ databases">
        <title>First draft genome of Liparis tanakae, snailfish: a comprehensive survey of snailfish specific genes.</title>
        <authorList>
            <person name="Kim W."/>
            <person name="Song I."/>
            <person name="Jeong J.-H."/>
            <person name="Kim D."/>
            <person name="Kim S."/>
            <person name="Ryu S."/>
            <person name="Song J.Y."/>
            <person name="Lee S.K."/>
        </authorList>
    </citation>
    <scope>NUCLEOTIDE SEQUENCE [LARGE SCALE GENOMIC DNA]</scope>
    <source>
        <tissue evidence="1">Muscle</tissue>
    </source>
</reference>